<evidence type="ECO:0000259" key="3">
    <source>
        <dbReference type="Pfam" id="PF01467"/>
    </source>
</evidence>
<evidence type="ECO:0000313" key="4">
    <source>
        <dbReference type="EMBL" id="KKR86976.1"/>
    </source>
</evidence>
<comment type="caution">
    <text evidence="4">The sequence shown here is derived from an EMBL/GenBank/DDBJ whole genome shotgun (WGS) entry which is preliminary data.</text>
</comment>
<dbReference type="EMBL" id="LCAE01000009">
    <property type="protein sequence ID" value="KKR86976.1"/>
    <property type="molecule type" value="Genomic_DNA"/>
</dbReference>
<reference evidence="4 5" key="1">
    <citation type="journal article" date="2015" name="Nature">
        <title>rRNA introns, odd ribosomes, and small enigmatic genomes across a large radiation of phyla.</title>
        <authorList>
            <person name="Brown C.T."/>
            <person name="Hug L.A."/>
            <person name="Thomas B.C."/>
            <person name="Sharon I."/>
            <person name="Castelle C.J."/>
            <person name="Singh A."/>
            <person name="Wilkins M.J."/>
            <person name="Williams K.H."/>
            <person name="Banfield J.F."/>
        </authorList>
    </citation>
    <scope>NUCLEOTIDE SEQUENCE [LARGE SCALE GENOMIC DNA]</scope>
</reference>
<dbReference type="InterPro" id="IPR014729">
    <property type="entry name" value="Rossmann-like_a/b/a_fold"/>
</dbReference>
<evidence type="ECO:0000256" key="1">
    <source>
        <dbReference type="ARBA" id="ARBA00022679"/>
    </source>
</evidence>
<sequence length="170" mass="19779">MKSQKIKTLNELQKTLHIIKRRGRKIGLITGCFDIIHIGHIKLFRFAKKHVDTLVVGLDNDKSIKLTKGQNRPIHDFRKRSETLSELTSIDYIFQIKAVFNHGSKDSEKYHSAIVNLLKPTHIITAPANDTFWKQKEERAKKFKIKFLKDQRKKNSSSTSIINALLKREF</sequence>
<dbReference type="AlphaFoldDB" id="A0A0G0UHH9"/>
<name>A0A0G0UHH9_9BACT</name>
<accession>A0A0G0UHH9</accession>
<dbReference type="InterPro" id="IPR004821">
    <property type="entry name" value="Cyt_trans-like"/>
</dbReference>
<dbReference type="PANTHER" id="PTHR43793:SF1">
    <property type="entry name" value="FAD SYNTHASE"/>
    <property type="match status" value="1"/>
</dbReference>
<dbReference type="SUPFAM" id="SSF52374">
    <property type="entry name" value="Nucleotidylyl transferase"/>
    <property type="match status" value="1"/>
</dbReference>
<gene>
    <name evidence="4" type="ORF">UU32_C0009G0012</name>
</gene>
<protein>
    <submittedName>
        <fullName evidence="4">Bifunctional protein HldE</fullName>
    </submittedName>
</protein>
<dbReference type="InterPro" id="IPR050385">
    <property type="entry name" value="Archaeal_FAD_synthase"/>
</dbReference>
<dbReference type="Proteomes" id="UP000033858">
    <property type="component" value="Unassembled WGS sequence"/>
</dbReference>
<dbReference type="Pfam" id="PF01467">
    <property type="entry name" value="CTP_transf_like"/>
    <property type="match status" value="1"/>
</dbReference>
<evidence type="ECO:0000313" key="5">
    <source>
        <dbReference type="Proteomes" id="UP000033858"/>
    </source>
</evidence>
<organism evidence="4 5">
    <name type="scientific">Candidatus Woesebacteria bacterium GW2011_GWB1_41_10</name>
    <dbReference type="NCBI Taxonomy" id="1618577"/>
    <lineage>
        <taxon>Bacteria</taxon>
        <taxon>Candidatus Woeseibacteriota</taxon>
    </lineage>
</organism>
<keyword evidence="2" id="KW-0548">Nucleotidyltransferase</keyword>
<proteinExistence type="predicted"/>
<dbReference type="GO" id="GO:0016779">
    <property type="term" value="F:nucleotidyltransferase activity"/>
    <property type="evidence" value="ECO:0007669"/>
    <property type="project" value="UniProtKB-KW"/>
</dbReference>
<keyword evidence="1" id="KW-0808">Transferase</keyword>
<feature type="domain" description="Cytidyltransferase-like" evidence="3">
    <location>
        <begin position="29"/>
        <end position="163"/>
    </location>
</feature>
<dbReference type="Gene3D" id="3.40.50.620">
    <property type="entry name" value="HUPs"/>
    <property type="match status" value="1"/>
</dbReference>
<dbReference type="NCBIfam" id="TIGR00125">
    <property type="entry name" value="cyt_tran_rel"/>
    <property type="match status" value="1"/>
</dbReference>
<dbReference type="PANTHER" id="PTHR43793">
    <property type="entry name" value="FAD SYNTHASE"/>
    <property type="match status" value="1"/>
</dbReference>
<evidence type="ECO:0000256" key="2">
    <source>
        <dbReference type="ARBA" id="ARBA00022695"/>
    </source>
</evidence>